<name>A0A2G5HHY5_CERBT</name>
<dbReference type="OrthoDB" id="24630at2759"/>
<sequence length="114" mass="12580">MEDLLITPWYSSPSVMSRANPKFFLCLPRSSTRPTDSLLPSPSILSIPYIPAQPSSPHKSPALLCHLAIPAPMNSSFHCSRPCASRISTSLLSSTLALQPLRVDMSRRIFCHDM</sequence>
<dbReference type="AlphaFoldDB" id="A0A2G5HHY5"/>
<protein>
    <submittedName>
        <fullName evidence="1">Uncharacterized protein</fullName>
    </submittedName>
</protein>
<proteinExistence type="predicted"/>
<reference evidence="1 2" key="1">
    <citation type="submission" date="2015-10" db="EMBL/GenBank/DDBJ databases">
        <title>The cercosporin biosynthetic gene cluster was horizontally transferred to several fungal lineages and shown to be expanded in Cercospora beticola based on microsynteny with recipient genomes.</title>
        <authorList>
            <person name="De Jonge R."/>
            <person name="Ebert M.K."/>
            <person name="Suttle J.C."/>
            <person name="Jurick Ii W.M."/>
            <person name="Secor G.A."/>
            <person name="Thomma B.P."/>
            <person name="Van De Peer Y."/>
            <person name="Bolton M.D."/>
        </authorList>
    </citation>
    <scope>NUCLEOTIDE SEQUENCE [LARGE SCALE GENOMIC DNA]</scope>
    <source>
        <strain evidence="1 2">09-40</strain>
    </source>
</reference>
<comment type="caution">
    <text evidence="1">The sequence shown here is derived from an EMBL/GenBank/DDBJ whole genome shotgun (WGS) entry which is preliminary data.</text>
</comment>
<dbReference type="EMBL" id="LKMD01000106">
    <property type="protein sequence ID" value="PIA91813.1"/>
    <property type="molecule type" value="Genomic_DNA"/>
</dbReference>
<evidence type="ECO:0000313" key="1">
    <source>
        <dbReference type="EMBL" id="PIA91813.1"/>
    </source>
</evidence>
<accession>A0A2G5HHY5</accession>
<organism evidence="1 2">
    <name type="scientific">Cercospora beticola</name>
    <name type="common">Sugarbeet leaf spot fungus</name>
    <dbReference type="NCBI Taxonomy" id="122368"/>
    <lineage>
        <taxon>Eukaryota</taxon>
        <taxon>Fungi</taxon>
        <taxon>Dikarya</taxon>
        <taxon>Ascomycota</taxon>
        <taxon>Pezizomycotina</taxon>
        <taxon>Dothideomycetes</taxon>
        <taxon>Dothideomycetidae</taxon>
        <taxon>Mycosphaerellales</taxon>
        <taxon>Mycosphaerellaceae</taxon>
        <taxon>Cercospora</taxon>
    </lineage>
</organism>
<dbReference type="Proteomes" id="UP000230605">
    <property type="component" value="Chromosome 7"/>
</dbReference>
<gene>
    <name evidence="1" type="ORF">CB0940_10022</name>
</gene>
<evidence type="ECO:0000313" key="2">
    <source>
        <dbReference type="Proteomes" id="UP000230605"/>
    </source>
</evidence>